<dbReference type="PANTHER" id="PTHR13343:SF26">
    <property type="entry name" value="PENTATRICOPEPTIDE REPEAT-CONTAINING PROTEIN"/>
    <property type="match status" value="1"/>
</dbReference>
<comment type="caution">
    <text evidence="2">The sequence shown here is derived from an EMBL/GenBank/DDBJ whole genome shotgun (WGS) entry which is preliminary data.</text>
</comment>
<dbReference type="SUPFAM" id="SSF50475">
    <property type="entry name" value="FMN-binding split barrel"/>
    <property type="match status" value="1"/>
</dbReference>
<evidence type="ECO:0000313" key="2">
    <source>
        <dbReference type="EMBL" id="PHT78533.1"/>
    </source>
</evidence>
<dbReference type="OrthoDB" id="1070053at2759"/>
<evidence type="ECO:0000313" key="3">
    <source>
        <dbReference type="Proteomes" id="UP000222542"/>
    </source>
</evidence>
<dbReference type="EMBL" id="AYRZ02000006">
    <property type="protein sequence ID" value="PHT78533.1"/>
    <property type="molecule type" value="Genomic_DNA"/>
</dbReference>
<dbReference type="InterPro" id="IPR037119">
    <property type="entry name" value="Haem_oxidase_HugZ-like_sf"/>
</dbReference>
<reference evidence="2 3" key="1">
    <citation type="journal article" date="2014" name="Nat. Genet.">
        <title>Genome sequence of the hot pepper provides insights into the evolution of pungency in Capsicum species.</title>
        <authorList>
            <person name="Kim S."/>
            <person name="Park M."/>
            <person name="Yeom S.I."/>
            <person name="Kim Y.M."/>
            <person name="Lee J.M."/>
            <person name="Lee H.A."/>
            <person name="Seo E."/>
            <person name="Choi J."/>
            <person name="Cheong K."/>
            <person name="Kim K.T."/>
            <person name="Jung K."/>
            <person name="Lee G.W."/>
            <person name="Oh S.K."/>
            <person name="Bae C."/>
            <person name="Kim S.B."/>
            <person name="Lee H.Y."/>
            <person name="Kim S.Y."/>
            <person name="Kim M.S."/>
            <person name="Kang B.C."/>
            <person name="Jo Y.D."/>
            <person name="Yang H.B."/>
            <person name="Jeong H.J."/>
            <person name="Kang W.H."/>
            <person name="Kwon J.K."/>
            <person name="Shin C."/>
            <person name="Lim J.Y."/>
            <person name="Park J.H."/>
            <person name="Huh J.H."/>
            <person name="Kim J.S."/>
            <person name="Kim B.D."/>
            <person name="Cohen O."/>
            <person name="Paran I."/>
            <person name="Suh M.C."/>
            <person name="Lee S.B."/>
            <person name="Kim Y.K."/>
            <person name="Shin Y."/>
            <person name="Noh S.J."/>
            <person name="Park J."/>
            <person name="Seo Y.S."/>
            <person name="Kwon S.Y."/>
            <person name="Kim H.A."/>
            <person name="Park J.M."/>
            <person name="Kim H.J."/>
            <person name="Choi S.B."/>
            <person name="Bosland P.W."/>
            <person name="Reeves G."/>
            <person name="Jo S.H."/>
            <person name="Lee B.W."/>
            <person name="Cho H.T."/>
            <person name="Choi H.S."/>
            <person name="Lee M.S."/>
            <person name="Yu Y."/>
            <person name="Do Choi Y."/>
            <person name="Park B.S."/>
            <person name="van Deynze A."/>
            <person name="Ashrafi H."/>
            <person name="Hill T."/>
            <person name="Kim W.T."/>
            <person name="Pai H.S."/>
            <person name="Ahn H.K."/>
            <person name="Yeam I."/>
            <person name="Giovannoni J.J."/>
            <person name="Rose J.K."/>
            <person name="Sorensen I."/>
            <person name="Lee S.J."/>
            <person name="Kim R.W."/>
            <person name="Choi I.Y."/>
            <person name="Choi B.S."/>
            <person name="Lim J.S."/>
            <person name="Lee Y.H."/>
            <person name="Choi D."/>
        </authorList>
    </citation>
    <scope>NUCLEOTIDE SEQUENCE [LARGE SCALE GENOMIC DNA]</scope>
    <source>
        <strain evidence="3">cv. CM334</strain>
    </source>
</reference>
<dbReference type="Gramene" id="PHT78533">
    <property type="protein sequence ID" value="PHT78533"/>
    <property type="gene ID" value="T459_16585"/>
</dbReference>
<organism evidence="2 3">
    <name type="scientific">Capsicum annuum</name>
    <name type="common">Capsicum pepper</name>
    <dbReference type="NCBI Taxonomy" id="4072"/>
    <lineage>
        <taxon>Eukaryota</taxon>
        <taxon>Viridiplantae</taxon>
        <taxon>Streptophyta</taxon>
        <taxon>Embryophyta</taxon>
        <taxon>Tracheophyta</taxon>
        <taxon>Spermatophyta</taxon>
        <taxon>Magnoliopsida</taxon>
        <taxon>eudicotyledons</taxon>
        <taxon>Gunneridae</taxon>
        <taxon>Pentapetalae</taxon>
        <taxon>asterids</taxon>
        <taxon>lamiids</taxon>
        <taxon>Solanales</taxon>
        <taxon>Solanaceae</taxon>
        <taxon>Solanoideae</taxon>
        <taxon>Capsiceae</taxon>
        <taxon>Capsicum</taxon>
    </lineage>
</organism>
<dbReference type="Proteomes" id="UP000222542">
    <property type="component" value="Unassembled WGS sequence"/>
</dbReference>
<keyword evidence="3" id="KW-1185">Reference proteome</keyword>
<accession>A0A1U8H5P5</accession>
<evidence type="ECO:0008006" key="4">
    <source>
        <dbReference type="Google" id="ProtNLM"/>
    </source>
</evidence>
<dbReference type="PANTHER" id="PTHR13343">
    <property type="entry name" value="CREG1 PROTEIN"/>
    <property type="match status" value="1"/>
</dbReference>
<gene>
    <name evidence="2" type="ORF">T459_16585</name>
</gene>
<reference evidence="2 3" key="2">
    <citation type="journal article" date="2017" name="Genome Biol.">
        <title>New reference genome sequences of hot pepper reveal the massive evolution of plant disease-resistance genes by retroduplication.</title>
        <authorList>
            <person name="Kim S."/>
            <person name="Park J."/>
            <person name="Yeom S.I."/>
            <person name="Kim Y.M."/>
            <person name="Seo E."/>
            <person name="Kim K.T."/>
            <person name="Kim M.S."/>
            <person name="Lee J.M."/>
            <person name="Cheong K."/>
            <person name="Shin H.S."/>
            <person name="Kim S.B."/>
            <person name="Han K."/>
            <person name="Lee J."/>
            <person name="Park M."/>
            <person name="Lee H.A."/>
            <person name="Lee H.Y."/>
            <person name="Lee Y."/>
            <person name="Oh S."/>
            <person name="Lee J.H."/>
            <person name="Choi E."/>
            <person name="Choi E."/>
            <person name="Lee S.E."/>
            <person name="Jeon J."/>
            <person name="Kim H."/>
            <person name="Choi G."/>
            <person name="Song H."/>
            <person name="Lee J."/>
            <person name="Lee S.C."/>
            <person name="Kwon J.K."/>
            <person name="Lee H.Y."/>
            <person name="Koo N."/>
            <person name="Hong Y."/>
            <person name="Kim R.W."/>
            <person name="Kang W.H."/>
            <person name="Huh J.H."/>
            <person name="Kang B.C."/>
            <person name="Yang T.J."/>
            <person name="Lee Y.H."/>
            <person name="Bennetzen J.L."/>
            <person name="Choi D."/>
        </authorList>
    </citation>
    <scope>NUCLEOTIDE SEQUENCE [LARGE SCALE GENOMIC DNA]</scope>
    <source>
        <strain evidence="3">cv. CM334</strain>
    </source>
</reference>
<dbReference type="OMA" id="AECTRTI"/>
<dbReference type="AlphaFoldDB" id="A0A1U8H5P5"/>
<name>A0A1U8H5P5_CAPAN</name>
<dbReference type="Gene3D" id="3.20.180.10">
    <property type="entry name" value="PNP-oxidase-like"/>
    <property type="match status" value="1"/>
</dbReference>
<dbReference type="KEGG" id="cann:107873408"/>
<dbReference type="STRING" id="4072.A0A1U8H5P5"/>
<protein>
    <recommendedName>
        <fullName evidence="4">Pentatricopeptide repeat (PPR) superfamily protein</fullName>
    </recommendedName>
</protein>
<proteinExistence type="predicted"/>
<sequence length="496" mass="55375">MLTVKHTAAAVRFSAVNFDTTSRRLSHSPSFFIPPRDKFGRLVDNSAGRKTCKGINGIKATAKDNFSSGSEPVKHNAKQSSYHPSEDIGEPELMENEEAQLKPAECTRTIIEVNSKATLMFSSAISDVMHANVFWPDLPYTTDELGNVYFQVKNDEDVLKNPTTEENVVQVIIGLDTSEMQSEMESSGQSEIDFLDEFDDEDIDIDIDIDDDDDIDDDGDDDEADWVSVLDDEEDQSGHPDLEDWATLETMKSSHPIHFAKQISEVVTGDPIDFMDQPPAGLVIQGLLRPAFLEENTTIPKQISEHKLNDAGIHLMEEVAEHKQNGSVHVNGVKHKSGSSQDSPRWPEELEKDETLDNGTSFYKLEMIKIQLISSHGQQILVELEDFSQARPDAIAHSAANIISRLKAAGDKTTQALRSLCWRCKGIQVEEVALISVDSLGFDVRVCSGAQIQTLRFSFKKQATSEYSAERQLNDMLYPRVHSKLHQKKETHQAES</sequence>
<feature type="region of interest" description="Disordered" evidence="1">
    <location>
        <begin position="61"/>
        <end position="88"/>
    </location>
</feature>
<evidence type="ECO:0000256" key="1">
    <source>
        <dbReference type="SAM" id="MobiDB-lite"/>
    </source>
</evidence>
<feature type="region of interest" description="Disordered" evidence="1">
    <location>
        <begin position="328"/>
        <end position="352"/>
    </location>
</feature>